<reference evidence="2" key="2">
    <citation type="submission" date="2021-04" db="EMBL/GenBank/DDBJ databases">
        <authorList>
            <person name="Gilroy R."/>
        </authorList>
    </citation>
    <scope>NUCLEOTIDE SEQUENCE</scope>
    <source>
        <strain evidence="2">1282</strain>
    </source>
</reference>
<gene>
    <name evidence="2" type="ORF">H9838_00250</name>
</gene>
<dbReference type="PANTHER" id="PTHR43283">
    <property type="entry name" value="BETA-LACTAMASE-RELATED"/>
    <property type="match status" value="1"/>
</dbReference>
<dbReference type="AlphaFoldDB" id="A0A9D1YB00"/>
<dbReference type="InterPro" id="IPR050789">
    <property type="entry name" value="Diverse_Enzym_Activities"/>
</dbReference>
<comment type="caution">
    <text evidence="2">The sequence shown here is derived from an EMBL/GenBank/DDBJ whole genome shotgun (WGS) entry which is preliminary data.</text>
</comment>
<evidence type="ECO:0000313" key="3">
    <source>
        <dbReference type="Proteomes" id="UP000823915"/>
    </source>
</evidence>
<dbReference type="InterPro" id="IPR001466">
    <property type="entry name" value="Beta-lactam-related"/>
</dbReference>
<dbReference type="InterPro" id="IPR012338">
    <property type="entry name" value="Beta-lactam/transpept-like"/>
</dbReference>
<feature type="domain" description="Beta-lactamase-related" evidence="1">
    <location>
        <begin position="33"/>
        <end position="268"/>
    </location>
</feature>
<dbReference type="Proteomes" id="UP000823915">
    <property type="component" value="Unassembled WGS sequence"/>
</dbReference>
<organism evidence="2 3">
    <name type="scientific">Candidatus Acutalibacter pullistercoris</name>
    <dbReference type="NCBI Taxonomy" id="2838418"/>
    <lineage>
        <taxon>Bacteria</taxon>
        <taxon>Bacillati</taxon>
        <taxon>Bacillota</taxon>
        <taxon>Clostridia</taxon>
        <taxon>Eubacteriales</taxon>
        <taxon>Acutalibacteraceae</taxon>
        <taxon>Acutalibacter</taxon>
    </lineage>
</organism>
<accession>A0A9D1YB00</accession>
<sequence>MNWDAFDERAKALGLLNLQVWKDGEIALRRDYDGEIRRNQYSASKSFTSAAVGIALREGLLSLEEPLVEAFPEELPEDPCENLRKARVRDLLTMCLGQGQGYLMGEQRPFLTERDWVKYSLSLPFPYAPGEKFVYNNVGPYLAGVLVQRRAGCHLVSYLTPRLFAPLGIQRPTWETDPLGYTFGAGGLFLCVTELGKFGQLLLQKGEWEGRQLVPREYLEQATAKQVENGEEGYGYLFWRGKDNSYRADGKYGQYAIVLEEEGLLLACNAQCPQQRELLDFLLGERHGLLKSCCE</sequence>
<dbReference type="Gene3D" id="3.40.710.10">
    <property type="entry name" value="DD-peptidase/beta-lactamase superfamily"/>
    <property type="match status" value="1"/>
</dbReference>
<proteinExistence type="predicted"/>
<evidence type="ECO:0000313" key="2">
    <source>
        <dbReference type="EMBL" id="HIY25588.1"/>
    </source>
</evidence>
<name>A0A9D1YB00_9FIRM</name>
<protein>
    <submittedName>
        <fullName evidence="2">Beta-lactamase family protein</fullName>
    </submittedName>
</protein>
<reference evidence="2" key="1">
    <citation type="journal article" date="2021" name="PeerJ">
        <title>Extensive microbial diversity within the chicken gut microbiome revealed by metagenomics and culture.</title>
        <authorList>
            <person name="Gilroy R."/>
            <person name="Ravi A."/>
            <person name="Getino M."/>
            <person name="Pursley I."/>
            <person name="Horton D.L."/>
            <person name="Alikhan N.F."/>
            <person name="Baker D."/>
            <person name="Gharbi K."/>
            <person name="Hall N."/>
            <person name="Watson M."/>
            <person name="Adriaenssens E.M."/>
            <person name="Foster-Nyarko E."/>
            <person name="Jarju S."/>
            <person name="Secka A."/>
            <person name="Antonio M."/>
            <person name="Oren A."/>
            <person name="Chaudhuri R.R."/>
            <person name="La Ragione R."/>
            <person name="Hildebrand F."/>
            <person name="Pallen M.J."/>
        </authorList>
    </citation>
    <scope>NUCLEOTIDE SEQUENCE</scope>
    <source>
        <strain evidence="2">1282</strain>
    </source>
</reference>
<dbReference type="Pfam" id="PF00144">
    <property type="entry name" value="Beta-lactamase"/>
    <property type="match status" value="1"/>
</dbReference>
<evidence type="ECO:0000259" key="1">
    <source>
        <dbReference type="Pfam" id="PF00144"/>
    </source>
</evidence>
<dbReference type="PANTHER" id="PTHR43283:SF7">
    <property type="entry name" value="BETA-LACTAMASE-RELATED DOMAIN-CONTAINING PROTEIN"/>
    <property type="match status" value="1"/>
</dbReference>
<dbReference type="EMBL" id="DXDU01000006">
    <property type="protein sequence ID" value="HIY25588.1"/>
    <property type="molecule type" value="Genomic_DNA"/>
</dbReference>
<dbReference type="SUPFAM" id="SSF56601">
    <property type="entry name" value="beta-lactamase/transpeptidase-like"/>
    <property type="match status" value="1"/>
</dbReference>